<dbReference type="Proteomes" id="UP000177152">
    <property type="component" value="Unassembled WGS sequence"/>
</dbReference>
<dbReference type="EMBL" id="MHQC01000046">
    <property type="protein sequence ID" value="OGZ93971.1"/>
    <property type="molecule type" value="Genomic_DNA"/>
</dbReference>
<evidence type="ECO:0000313" key="1">
    <source>
        <dbReference type="EMBL" id="OGZ93971.1"/>
    </source>
</evidence>
<accession>A0A1G2K5W7</accession>
<proteinExistence type="predicted"/>
<dbReference type="AlphaFoldDB" id="A0A1G2K5W7"/>
<name>A0A1G2K5W7_9BACT</name>
<gene>
    <name evidence="1" type="ORF">A2633_00830</name>
</gene>
<organism evidence="1 2">
    <name type="scientific">Candidatus Sungbacteria bacterium RIFCSPHIGHO2_01_FULL_47_32</name>
    <dbReference type="NCBI Taxonomy" id="1802264"/>
    <lineage>
        <taxon>Bacteria</taxon>
        <taxon>Candidatus Sungiibacteriota</taxon>
    </lineage>
</organism>
<comment type="caution">
    <text evidence="1">The sequence shown here is derived from an EMBL/GenBank/DDBJ whole genome shotgun (WGS) entry which is preliminary data.</text>
</comment>
<reference evidence="1 2" key="1">
    <citation type="journal article" date="2016" name="Nat. Commun.">
        <title>Thousands of microbial genomes shed light on interconnected biogeochemical processes in an aquifer system.</title>
        <authorList>
            <person name="Anantharaman K."/>
            <person name="Brown C.T."/>
            <person name="Hug L.A."/>
            <person name="Sharon I."/>
            <person name="Castelle C.J."/>
            <person name="Probst A.J."/>
            <person name="Thomas B.C."/>
            <person name="Singh A."/>
            <person name="Wilkins M.J."/>
            <person name="Karaoz U."/>
            <person name="Brodie E.L."/>
            <person name="Williams K.H."/>
            <person name="Hubbard S.S."/>
            <person name="Banfield J.F."/>
        </authorList>
    </citation>
    <scope>NUCLEOTIDE SEQUENCE [LARGE SCALE GENOMIC DNA]</scope>
</reference>
<evidence type="ECO:0000313" key="2">
    <source>
        <dbReference type="Proteomes" id="UP000177152"/>
    </source>
</evidence>
<protein>
    <submittedName>
        <fullName evidence="1">Uncharacterized protein</fullName>
    </submittedName>
</protein>
<sequence length="93" mass="10759">MSFFNPGPSNISPETFKRVIRPKLYSRGFSSLELNKVDMIFSGDVNESNSSQRGLDSRELEERINWMNANKHEHGIPDEKIKILKSTLEEYVK</sequence>